<organism evidence="3 4">
    <name type="scientific">Hymenobacter jeollabukensis</name>
    <dbReference type="NCBI Taxonomy" id="2025313"/>
    <lineage>
        <taxon>Bacteria</taxon>
        <taxon>Pseudomonadati</taxon>
        <taxon>Bacteroidota</taxon>
        <taxon>Cytophagia</taxon>
        <taxon>Cytophagales</taxon>
        <taxon>Hymenobacteraceae</taxon>
        <taxon>Hymenobacter</taxon>
    </lineage>
</organism>
<accession>A0A5R8WJM0</accession>
<dbReference type="Proteomes" id="UP000305517">
    <property type="component" value="Unassembled WGS sequence"/>
</dbReference>
<feature type="domain" description="N-terminal" evidence="1">
    <location>
        <begin position="14"/>
        <end position="133"/>
    </location>
</feature>
<dbReference type="Pfam" id="PF08401">
    <property type="entry name" value="ArdcN"/>
    <property type="match status" value="1"/>
</dbReference>
<dbReference type="InterPro" id="IPR041459">
    <property type="entry name" value="MPTase-PolyVal"/>
</dbReference>
<dbReference type="OrthoDB" id="9792687at2"/>
<dbReference type="InterPro" id="IPR013610">
    <property type="entry name" value="ArdC_N"/>
</dbReference>
<dbReference type="Pfam" id="PF18818">
    <property type="entry name" value="MPTase-PolyVal"/>
    <property type="match status" value="1"/>
</dbReference>
<dbReference type="PIRSF" id="PIRSF037112">
    <property type="entry name" value="Antirestriction_ArdC"/>
    <property type="match status" value="1"/>
</dbReference>
<dbReference type="GO" id="GO:0003697">
    <property type="term" value="F:single-stranded DNA binding"/>
    <property type="evidence" value="ECO:0007669"/>
    <property type="project" value="InterPro"/>
</dbReference>
<protein>
    <submittedName>
        <fullName evidence="3">DUF1738 domain-containing protein</fullName>
    </submittedName>
</protein>
<feature type="domain" description="Polyvalent protein metallopeptidase" evidence="2">
    <location>
        <begin position="162"/>
        <end position="289"/>
    </location>
</feature>
<name>A0A5R8WJM0_9BACT</name>
<evidence type="ECO:0000313" key="4">
    <source>
        <dbReference type="Proteomes" id="UP000305517"/>
    </source>
</evidence>
<dbReference type="InterPro" id="IPR017113">
    <property type="entry name" value="Antirestriction_ArdC"/>
</dbReference>
<dbReference type="RefSeq" id="WP_138081726.1">
    <property type="nucleotide sequence ID" value="NZ_VAJM01000016.1"/>
</dbReference>
<keyword evidence="4" id="KW-1185">Reference proteome</keyword>
<dbReference type="AlphaFoldDB" id="A0A5R8WJM0"/>
<gene>
    <name evidence="3" type="ORF">FDY95_23500</name>
</gene>
<evidence type="ECO:0000313" key="3">
    <source>
        <dbReference type="EMBL" id="TLM88803.1"/>
    </source>
</evidence>
<dbReference type="EMBL" id="VAJM01000016">
    <property type="protein sequence ID" value="TLM88803.1"/>
    <property type="molecule type" value="Genomic_DNA"/>
</dbReference>
<sequence>MAAKSKTQPTAPKKSVYEIVTARIIEQLEKGVIVWKQPWANRAPGTGIWPTNYATGRAYSGFNAVFLNFAAAGQPAVFMTFNQAKEMCGTVRAGSKGFPIIFYQPARRKAEQEGTEETEKKQQRGVLQYFTVFHYSQIDGIEFDLPAVPAEPQIPTHEQARQLLAAYTTAPQLSHMHQKAYYSPRLDFVNMPKPETFVSPDHYFCTLFHEFVHSTGHAKRLNREGIAQFDRHGSDQYAKEELIAEFGASFLCGFAGIDPGILGHNAAYIANWLQVLKNDPKMIVSAASQAERAVRYMLGEQPQDAEPEPAEQEQE</sequence>
<proteinExistence type="predicted"/>
<evidence type="ECO:0000259" key="2">
    <source>
        <dbReference type="Pfam" id="PF18818"/>
    </source>
</evidence>
<reference evidence="3 4" key="1">
    <citation type="submission" date="2019-05" db="EMBL/GenBank/DDBJ databases">
        <title>Hymenobacter edaphi sp. nov., isolated from abandoned arsenic-contaminated farmland soil.</title>
        <authorList>
            <person name="Nie L."/>
        </authorList>
    </citation>
    <scope>NUCLEOTIDE SEQUENCE [LARGE SCALE GENOMIC DNA]</scope>
    <source>
        <strain evidence="3 4">1-3-3-8</strain>
    </source>
</reference>
<comment type="caution">
    <text evidence="3">The sequence shown here is derived from an EMBL/GenBank/DDBJ whole genome shotgun (WGS) entry which is preliminary data.</text>
</comment>
<evidence type="ECO:0000259" key="1">
    <source>
        <dbReference type="Pfam" id="PF08401"/>
    </source>
</evidence>